<accession>A0ABV4SQ34</accession>
<dbReference type="EMBL" id="JBGOSP010000011">
    <property type="protein sequence ID" value="MFA3839053.1"/>
    <property type="molecule type" value="Genomic_DNA"/>
</dbReference>
<name>A0ABV4SQ34_9ACTN</name>
<gene>
    <name evidence="1" type="ORF">ACEG43_23245</name>
</gene>
<evidence type="ECO:0000313" key="2">
    <source>
        <dbReference type="Proteomes" id="UP001571476"/>
    </source>
</evidence>
<comment type="caution">
    <text evidence="1">The sequence shown here is derived from an EMBL/GenBank/DDBJ whole genome shotgun (WGS) entry which is preliminary data.</text>
</comment>
<reference evidence="1 2" key="1">
    <citation type="submission" date="2024-08" db="EMBL/GenBank/DDBJ databases">
        <title>Genome sequence of Streptomyces aureus CACIA-1.46HGO.</title>
        <authorList>
            <person name="Evangelista-Martinez Z."/>
        </authorList>
    </citation>
    <scope>NUCLEOTIDE SEQUENCE [LARGE SCALE GENOMIC DNA]</scope>
    <source>
        <strain evidence="1 2">CACIA-1.46HGO</strain>
    </source>
</reference>
<sequence>MSSWICSAVAPSTPPSTLRHGSVQADLVVIAYAYQLPLMFVEVDRSTMVPERVVAKIRRYQQQYFERRDKQGRLWWRSRWHLPEGQKPAVALVVSGRSESRFLNRAAVVMNLVDSLKRPFPVIGTT</sequence>
<dbReference type="Proteomes" id="UP001571476">
    <property type="component" value="Unassembled WGS sequence"/>
</dbReference>
<organism evidence="1 2">
    <name type="scientific">Streptomyces aureus</name>
    <dbReference type="NCBI Taxonomy" id="193461"/>
    <lineage>
        <taxon>Bacteria</taxon>
        <taxon>Bacillati</taxon>
        <taxon>Actinomycetota</taxon>
        <taxon>Actinomycetes</taxon>
        <taxon>Kitasatosporales</taxon>
        <taxon>Streptomycetaceae</taxon>
        <taxon>Streptomyces</taxon>
    </lineage>
</organism>
<evidence type="ECO:0000313" key="1">
    <source>
        <dbReference type="EMBL" id="MFA3839053.1"/>
    </source>
</evidence>
<keyword evidence="2" id="KW-1185">Reference proteome</keyword>
<proteinExistence type="predicted"/>
<protein>
    <submittedName>
        <fullName evidence="1">Replication-relaxation family protein</fullName>
    </submittedName>
</protein>
<dbReference type="RefSeq" id="WP_372563976.1">
    <property type="nucleotide sequence ID" value="NZ_JBGOSP010000011.1"/>
</dbReference>